<organism evidence="2 3">
    <name type="scientific">Rhodobacter ferrooxidans</name>
    <dbReference type="NCBI Taxonomy" id="371731"/>
    <lineage>
        <taxon>Bacteria</taxon>
        <taxon>Pseudomonadati</taxon>
        <taxon>Pseudomonadota</taxon>
        <taxon>Alphaproteobacteria</taxon>
        <taxon>Rhodobacterales</taxon>
        <taxon>Rhodobacter group</taxon>
        <taxon>Rhodobacter</taxon>
    </lineage>
</organism>
<dbReference type="EMBL" id="ACYY01000002">
    <property type="protein sequence ID" value="EEW26607.1"/>
    <property type="molecule type" value="Genomic_DNA"/>
</dbReference>
<proteinExistence type="predicted"/>
<dbReference type="eggNOG" id="ENOG502ZEUI">
    <property type="taxonomic scope" value="Bacteria"/>
</dbReference>
<comment type="caution">
    <text evidence="2">The sequence shown here is derived from an EMBL/GenBank/DDBJ whole genome shotgun (WGS) entry which is preliminary data.</text>
</comment>
<dbReference type="Proteomes" id="UP000010121">
    <property type="component" value="Unassembled WGS sequence"/>
</dbReference>
<dbReference type="OrthoDB" id="7834905at2"/>
<dbReference type="AlphaFoldDB" id="C8RX82"/>
<keyword evidence="1" id="KW-0812">Transmembrane</keyword>
<keyword evidence="3" id="KW-1185">Reference proteome</keyword>
<dbReference type="RefSeq" id="WP_008027544.1">
    <property type="nucleotide sequence ID" value="NZ_ACYY01000002.1"/>
</dbReference>
<keyword evidence="1" id="KW-0472">Membrane</keyword>
<protein>
    <submittedName>
        <fullName evidence="2">Uncharacterized protein</fullName>
    </submittedName>
</protein>
<name>C8RX82_9RHOB</name>
<keyword evidence="1" id="KW-1133">Transmembrane helix</keyword>
<feature type="transmembrane region" description="Helical" evidence="1">
    <location>
        <begin position="6"/>
        <end position="24"/>
    </location>
</feature>
<sequence>MGMEDFLTIALLAVGFGVFWRWIALRYVQQRDGKLAQPLRDESAGMITLQLLASAGMAADPRRTFNEYRLRVSLGARLAVAVVTGLIAVTIVRMYGWQVLTDPQQPKPVLEGLILGFALLQTLYFATYELRYDATHLTAPRWFFGNRTRAWRDLSAITTEDAWFLSFRFDDGSTARVPKFVVGRAGLLEVAQHWLQHDERPPPAHARTSRG</sequence>
<dbReference type="STRING" id="371731.Rsw2DRAFT_0410"/>
<feature type="transmembrane region" description="Helical" evidence="1">
    <location>
        <begin position="78"/>
        <end position="97"/>
    </location>
</feature>
<evidence type="ECO:0000256" key="1">
    <source>
        <dbReference type="SAM" id="Phobius"/>
    </source>
</evidence>
<reference evidence="2 3" key="1">
    <citation type="submission" date="2009-08" db="EMBL/GenBank/DDBJ databases">
        <title>The draft genome of Rhodobacter sp. SW2.</title>
        <authorList>
            <consortium name="US DOE Joint Genome Institute (JGI-PGF)"/>
            <person name="Lucas S."/>
            <person name="Copeland A."/>
            <person name="Lapidus A."/>
            <person name="Glavina del Rio T."/>
            <person name="Tice H."/>
            <person name="Bruce D."/>
            <person name="Goodwin L."/>
            <person name="Pitluck S."/>
            <person name="Larimer F."/>
            <person name="Land M.L."/>
            <person name="Hauser L."/>
            <person name="Emerson D."/>
        </authorList>
    </citation>
    <scope>NUCLEOTIDE SEQUENCE [LARGE SCALE GENOMIC DNA]</scope>
    <source>
        <strain evidence="2 3">SW2</strain>
    </source>
</reference>
<feature type="transmembrane region" description="Helical" evidence="1">
    <location>
        <begin position="109"/>
        <end position="127"/>
    </location>
</feature>
<gene>
    <name evidence="2" type="ORF">Rsw2DRAFT_0410</name>
</gene>
<accession>C8RX82</accession>
<evidence type="ECO:0000313" key="2">
    <source>
        <dbReference type="EMBL" id="EEW26607.1"/>
    </source>
</evidence>
<evidence type="ECO:0000313" key="3">
    <source>
        <dbReference type="Proteomes" id="UP000010121"/>
    </source>
</evidence>